<proteinExistence type="predicted"/>
<organism evidence="1 2">
    <name type="scientific">Belnapia arida</name>
    <dbReference type="NCBI Taxonomy" id="2804533"/>
    <lineage>
        <taxon>Bacteria</taxon>
        <taxon>Pseudomonadati</taxon>
        <taxon>Pseudomonadota</taxon>
        <taxon>Alphaproteobacteria</taxon>
        <taxon>Acetobacterales</taxon>
        <taxon>Roseomonadaceae</taxon>
        <taxon>Belnapia</taxon>
    </lineage>
</organism>
<evidence type="ECO:0008006" key="3">
    <source>
        <dbReference type="Google" id="ProtNLM"/>
    </source>
</evidence>
<evidence type="ECO:0000313" key="1">
    <source>
        <dbReference type="EMBL" id="MBL6080223.1"/>
    </source>
</evidence>
<evidence type="ECO:0000313" key="2">
    <source>
        <dbReference type="Proteomes" id="UP000660885"/>
    </source>
</evidence>
<accession>A0ABS1U6E6</accession>
<reference evidence="1 2" key="1">
    <citation type="submission" date="2021-01" db="EMBL/GenBank/DDBJ databases">
        <title>Belnapia mucosa sp. nov. and Belnapia arida sp. nov., isolated from the Tabernas Desert (Almeria, Spain).</title>
        <authorList>
            <person name="Molina-Menor E."/>
            <person name="Vidal-Verdu A."/>
            <person name="Calonge A."/>
            <person name="Satari L."/>
            <person name="Pereto J."/>
            <person name="Porcar M."/>
        </authorList>
    </citation>
    <scope>NUCLEOTIDE SEQUENCE [LARGE SCALE GENOMIC DNA]</scope>
    <source>
        <strain evidence="1 2">T18</strain>
    </source>
</reference>
<dbReference type="EMBL" id="JAETWB010000012">
    <property type="protein sequence ID" value="MBL6080223.1"/>
    <property type="molecule type" value="Genomic_DNA"/>
</dbReference>
<sequence length="403" mass="45569">MEIDLCIRARAWLRDCVHFDLLAYDLWLGTGVLVAPNPLFRRCGARIALRSSGGETLMVGGPPRMGADLSTVAITVEERRGGEVAWRVDQEPDALGRLWATAPSEVDAVRHEVVCRLRGVLDQEEPAKFFRGLWTERLNEGRLRHVAPPRRTPAADPVEVQVRGKAKGPPAPPLTALRKLELLQQAQQQRAGEFRPAETQAAPSTVYLLENDRVAAVTLIRKLVAQARQQVLLVDPYLEADDLQEFAMAAEHEGVAIRGLLNPRTGRRRASDKDGDKLGDLLVQQIETMRDPAQGFGEIDIRVSVSRRLHDRFLQIDDVIWHCGHSFNQVGKAEISLMTRVEQPAEVREVLAVAFAEAELFETHWRNRPIPQWSLRQEIAEALRKLATWVERPRRRRKERQRG</sequence>
<dbReference type="SUPFAM" id="SSF56024">
    <property type="entry name" value="Phospholipase D/nuclease"/>
    <property type="match status" value="1"/>
</dbReference>
<protein>
    <recommendedName>
        <fullName evidence="3">Phospholipase D-like domain-containing protein</fullName>
    </recommendedName>
</protein>
<dbReference type="RefSeq" id="WP_202833463.1">
    <property type="nucleotide sequence ID" value="NZ_JAETWB010000012.1"/>
</dbReference>
<name>A0ABS1U6E6_9PROT</name>
<dbReference type="Gene3D" id="3.30.870.10">
    <property type="entry name" value="Endonuclease Chain A"/>
    <property type="match status" value="1"/>
</dbReference>
<keyword evidence="2" id="KW-1185">Reference proteome</keyword>
<dbReference type="NCBIfam" id="NF040700">
    <property type="entry name" value="VPA1262_N_dom"/>
    <property type="match status" value="1"/>
</dbReference>
<dbReference type="Proteomes" id="UP000660885">
    <property type="component" value="Unassembled WGS sequence"/>
</dbReference>
<comment type="caution">
    <text evidence="1">The sequence shown here is derived from an EMBL/GenBank/DDBJ whole genome shotgun (WGS) entry which is preliminary data.</text>
</comment>
<gene>
    <name evidence="1" type="ORF">JMJ56_19580</name>
</gene>